<keyword evidence="5" id="KW-0010">Activator</keyword>
<feature type="region of interest" description="Disordered" evidence="9">
    <location>
        <begin position="1025"/>
        <end position="1082"/>
    </location>
</feature>
<feature type="compositionally biased region" description="Basic residues" evidence="9">
    <location>
        <begin position="1401"/>
        <end position="1410"/>
    </location>
</feature>
<keyword evidence="2" id="KW-0597">Phosphoprotein</keyword>
<feature type="compositionally biased region" description="Low complexity" evidence="9">
    <location>
        <begin position="679"/>
        <end position="707"/>
    </location>
</feature>
<dbReference type="GeneTree" id="ENSGT00950000183137"/>
<dbReference type="PANTHER" id="PTHR15528">
    <property type="entry name" value="PEROXISOME PROLIFERATOR ACTIVATED RECEPTOR GAMMA COACTIVATOR 1 PGC-1 -RELATED"/>
    <property type="match status" value="1"/>
</dbReference>
<evidence type="ECO:0000256" key="4">
    <source>
        <dbReference type="ARBA" id="ARBA00023015"/>
    </source>
</evidence>
<feature type="compositionally biased region" description="Basic residues" evidence="9">
    <location>
        <begin position="1444"/>
        <end position="1453"/>
    </location>
</feature>
<dbReference type="GO" id="GO:0005654">
    <property type="term" value="C:nucleoplasm"/>
    <property type="evidence" value="ECO:0007669"/>
    <property type="project" value="Ensembl"/>
</dbReference>
<feature type="region of interest" description="Disordered" evidence="9">
    <location>
        <begin position="1337"/>
        <end position="1516"/>
    </location>
</feature>
<evidence type="ECO:0000256" key="7">
    <source>
        <dbReference type="ARBA" id="ARBA00023242"/>
    </source>
</evidence>
<dbReference type="Proteomes" id="UP000472273">
    <property type="component" value="Unplaced"/>
</dbReference>
<feature type="compositionally biased region" description="Low complexity" evidence="9">
    <location>
        <begin position="1496"/>
        <end position="1505"/>
    </location>
</feature>
<dbReference type="InterPro" id="IPR012677">
    <property type="entry name" value="Nucleotide-bd_a/b_plait_sf"/>
</dbReference>
<dbReference type="Pfam" id="PF00076">
    <property type="entry name" value="RRM_1"/>
    <property type="match status" value="1"/>
</dbReference>
<dbReference type="GeneID" id="113436676"/>
<dbReference type="KEGG" id="ptex:113436676"/>
<feature type="compositionally biased region" description="Basic residues" evidence="9">
    <location>
        <begin position="1384"/>
        <end position="1393"/>
    </location>
</feature>
<evidence type="ECO:0000256" key="1">
    <source>
        <dbReference type="ARBA" id="ARBA00004123"/>
    </source>
</evidence>
<keyword evidence="7" id="KW-0539">Nucleus</keyword>
<keyword evidence="4" id="KW-0805">Transcription regulation</keyword>
<dbReference type="Ensembl" id="ENSPTXT00000027491.1">
    <property type="protein sequence ID" value="ENSPTXP00000026675.1"/>
    <property type="gene ID" value="ENSPTXG00000018433.1"/>
</dbReference>
<keyword evidence="6" id="KW-0804">Transcription</keyword>
<feature type="compositionally biased region" description="Low complexity" evidence="9">
    <location>
        <begin position="1471"/>
        <end position="1487"/>
    </location>
</feature>
<feature type="region of interest" description="Disordered" evidence="9">
    <location>
        <begin position="654"/>
        <end position="707"/>
    </location>
</feature>
<evidence type="ECO:0000313" key="11">
    <source>
        <dbReference type="Ensembl" id="ENSPTXP00000026675.1"/>
    </source>
</evidence>
<feature type="domain" description="RRM" evidence="10">
    <location>
        <begin position="1524"/>
        <end position="1600"/>
    </location>
</feature>
<feature type="compositionally biased region" description="Basic and acidic residues" evidence="9">
    <location>
        <begin position="455"/>
        <end position="473"/>
    </location>
</feature>
<evidence type="ECO:0000256" key="3">
    <source>
        <dbReference type="ARBA" id="ARBA00022884"/>
    </source>
</evidence>
<dbReference type="CDD" id="cd12624">
    <property type="entry name" value="RRM_PRC"/>
    <property type="match status" value="1"/>
</dbReference>
<reference evidence="11" key="1">
    <citation type="submission" date="2025-08" db="UniProtKB">
        <authorList>
            <consortium name="Ensembl"/>
        </authorList>
    </citation>
    <scope>IDENTIFICATION</scope>
</reference>
<keyword evidence="3 8" id="KW-0694">RNA-binding</keyword>
<dbReference type="SMART" id="SM00360">
    <property type="entry name" value="RRM"/>
    <property type="match status" value="1"/>
</dbReference>
<dbReference type="GO" id="GO:0045944">
    <property type="term" value="P:positive regulation of transcription by RNA polymerase II"/>
    <property type="evidence" value="ECO:0007669"/>
    <property type="project" value="TreeGrafter"/>
</dbReference>
<evidence type="ECO:0000256" key="6">
    <source>
        <dbReference type="ARBA" id="ARBA00023163"/>
    </source>
</evidence>
<keyword evidence="12" id="KW-1185">Reference proteome</keyword>
<feature type="compositionally biased region" description="Low complexity" evidence="9">
    <location>
        <begin position="921"/>
        <end position="949"/>
    </location>
</feature>
<dbReference type="OrthoDB" id="10047851at2759"/>
<dbReference type="SUPFAM" id="SSF54928">
    <property type="entry name" value="RNA-binding domain, RBD"/>
    <property type="match status" value="1"/>
</dbReference>
<dbReference type="InterPro" id="IPR034834">
    <property type="entry name" value="PRC_RRM"/>
</dbReference>
<dbReference type="GO" id="GO:0003723">
    <property type="term" value="F:RNA binding"/>
    <property type="evidence" value="ECO:0007669"/>
    <property type="project" value="UniProtKB-UniRule"/>
</dbReference>
<dbReference type="CTD" id="23082"/>
<dbReference type="RefSeq" id="XP_026556969.1">
    <property type="nucleotide sequence ID" value="XM_026701184.1"/>
</dbReference>
<proteinExistence type="predicted"/>
<feature type="region of interest" description="Disordered" evidence="9">
    <location>
        <begin position="455"/>
        <end position="475"/>
    </location>
</feature>
<evidence type="ECO:0000256" key="5">
    <source>
        <dbReference type="ARBA" id="ARBA00023159"/>
    </source>
</evidence>
<organism evidence="11 12">
    <name type="scientific">Pseudonaja textilis</name>
    <name type="common">Eastern brown snake</name>
    <dbReference type="NCBI Taxonomy" id="8673"/>
    <lineage>
        <taxon>Eukaryota</taxon>
        <taxon>Metazoa</taxon>
        <taxon>Chordata</taxon>
        <taxon>Craniata</taxon>
        <taxon>Vertebrata</taxon>
        <taxon>Euteleostomi</taxon>
        <taxon>Lepidosauria</taxon>
        <taxon>Squamata</taxon>
        <taxon>Bifurcata</taxon>
        <taxon>Unidentata</taxon>
        <taxon>Episquamata</taxon>
        <taxon>Toxicofera</taxon>
        <taxon>Serpentes</taxon>
        <taxon>Colubroidea</taxon>
        <taxon>Elapidae</taxon>
        <taxon>Hydrophiinae</taxon>
        <taxon>Pseudonaja</taxon>
    </lineage>
</organism>
<comment type="subcellular location">
    <subcellularLocation>
        <location evidence="1">Nucleus</location>
    </subcellularLocation>
</comment>
<evidence type="ECO:0000259" key="10">
    <source>
        <dbReference type="PROSITE" id="PS50102"/>
    </source>
</evidence>
<feature type="region of interest" description="Disordered" evidence="9">
    <location>
        <begin position="521"/>
        <end position="560"/>
    </location>
</feature>
<sequence>MAALWGGGAGHAGAGGTLPMRGASEPLVGNIFSSTQCLLAEDLHLASLEAETILEAGEFLETMQDYLDSSVISITEDFSSLTEVKSHMDAENELSLLTTITDILDSTDDETLSPFDPIPESELLTSEIENSLFQRFLSFSVTPDGQGLHNIEDFQEPGLYTIMSKKVEASTTRIPFSLSSSCAKLSAFSNNASNKALGGKQKLFKNREQESPVLQSSDGEEEEEEVARGCRESLTAAVKEMEPEGDLDECDDPYIIAAENISLDELVRSVHSYCQPTLSVCLSSDNQSLAEKNLTGPLVLETMPDGGELLETKLSPTVDSSYITGLTDIEVELLSPALGKELPEYRMRYVGPDRELDSYEQDGKVVTAALPNIKDNHPQIEEDTQKSIGNQKNISEPVSVAPQNAKLFASKKGQVSTNMKKKKKKKSRAETKYHKTINCQLVSACPPMQTRIDARKSLSDSSFQKKEPERTGGKELLLNQVSQTKETHEAEVEWSKCVREEGSKNPLLSNLVSAKDLPYAEEPTQNLGNSDPAPIVPGKPHEKSQSPLPVIEKSSSEASQMLPDCTRDLTEQLTKDTSCSENKEAICPPREAKPRPLSLSEYRQRRQRQRQSNNDSIQNTRENRSASKWPSVPKLPTELADLPCLKAPLPSAKAAAPKLVKEPEKPADSTTLAPDDKASAMALSMPSSSTTLKQRDPPSSQLLSSSPVPAVPASKVCAFSHIGPQVPPTLSIPHVPPAPESFLPAPPNHYSMGSSQPAGSSWSPFPLLPANYQSLPPPPPATEACSPVFHTVPPSLPPTWPPPLPVPLPFVPALSYGSVEWAPPPQSSYWSGISVPPPVLPVPYGDQGGLRQSPPVGTLHVSSLSDVFPGQQSTALTPESSCIGFQNVVGESQSLPVQVCQVEAPLAIKATPRKISDPRRQTQLSTVQSQTEVTSSSSQSLEKLPLSPLADKPSKKPALTRRGSKGSTLQSLGGSLPVPPSHQILGEHAGKVKFSKDFQLVEKNPELSDSGETTDTVAQNNKKPLAEEHSLSGSLAPGKQQEPAEIQPDVTEYALVDPSPSTLSGLQKGQENGHLSKKASSSMWKNQPFISSAQHKHDKDLVHSFINEIGIEASDLSSLLEQFEKIEAKTEVSGALKKNKYTGNNGSDIQWEKKMVDRLHAPELINVAGLTPPATPPHQLWKPLVPASLLGQDGSPKDTQLLKSLNKPHWKAVIPVHVGAGEHDYCQLTVAQPKGGAKWNVKQNLDITIKPIKTLTRQVLDQTSADIKRPPATVRLNPVVPTCQNPREIANHINSNKGQTKDSRTVTADLKPTILNSTLLETSLIHPCKEALDHRTTIPGSMTRSNDDPCSVLLSPAASPCQDSGESTLQQLQEIQQKPLASKRSLRCYRSRQRSVSPKSQRGRSRRNHASRSFSSSSDGDSDTSASSLSSSSSSSQSRSRSPPSKHWRRCRSRNSSSSPTKWSHSRGRSRSPSNSSYRSRSSFRSPSPHRRNSCRKSYNSSSSYEHYQRQKNKYKERAIEERRVVFIGKIHNRMTRSELRHRFSVFGDIEDCTLHFREHRDNFGFVTYRYAEDAFAAIEGGHALVRPDEQPFDLGFGGRRQFCKRSYVDLDSTQDDFQPAHLKNKYDALDFDTLLKQAQRSLRR</sequence>
<reference evidence="11" key="2">
    <citation type="submission" date="2025-09" db="UniProtKB">
        <authorList>
            <consortium name="Ensembl"/>
        </authorList>
    </citation>
    <scope>IDENTIFICATION</scope>
</reference>
<dbReference type="GO" id="GO:0003712">
    <property type="term" value="F:transcription coregulator activity"/>
    <property type="evidence" value="ECO:0007669"/>
    <property type="project" value="InterPro"/>
</dbReference>
<name>A0A670ZVA3_PSETE</name>
<dbReference type="InterPro" id="IPR035979">
    <property type="entry name" value="RBD_domain_sf"/>
</dbReference>
<protein>
    <submittedName>
        <fullName evidence="11">PPARG related coactivator 1</fullName>
    </submittedName>
</protein>
<dbReference type="Gene3D" id="3.30.70.330">
    <property type="match status" value="1"/>
</dbReference>
<dbReference type="InterPro" id="IPR000504">
    <property type="entry name" value="RRM_dom"/>
</dbReference>
<dbReference type="InterPro" id="IPR034605">
    <property type="entry name" value="PGC-1"/>
</dbReference>
<gene>
    <name evidence="11" type="primary">PPRC1</name>
</gene>
<feature type="compositionally biased region" description="Polar residues" evidence="9">
    <location>
        <begin position="1361"/>
        <end position="1376"/>
    </location>
</feature>
<evidence type="ECO:0000256" key="2">
    <source>
        <dbReference type="ARBA" id="ARBA00022553"/>
    </source>
</evidence>
<dbReference type="PANTHER" id="PTHR15528:SF5">
    <property type="entry name" value="PEROXISOME PROLIFERATOR-ACTIVATED RECEPTOR GAMMA COACTIVATOR-RELATED PROTEIN 1"/>
    <property type="match status" value="1"/>
</dbReference>
<evidence type="ECO:0000256" key="8">
    <source>
        <dbReference type="PROSITE-ProRule" id="PRU00176"/>
    </source>
</evidence>
<evidence type="ECO:0000313" key="12">
    <source>
        <dbReference type="Proteomes" id="UP000472273"/>
    </source>
</evidence>
<accession>A0A670ZVA3</accession>
<dbReference type="OMA" id="WHRAREQ"/>
<feature type="compositionally biased region" description="Low complexity" evidence="9">
    <location>
        <begin position="1411"/>
        <end position="1443"/>
    </location>
</feature>
<feature type="region of interest" description="Disordered" evidence="9">
    <location>
        <begin position="911"/>
        <end position="983"/>
    </location>
</feature>
<feature type="compositionally biased region" description="Polar residues" evidence="9">
    <location>
        <begin position="1059"/>
        <end position="1070"/>
    </location>
</feature>
<dbReference type="PROSITE" id="PS50102">
    <property type="entry name" value="RRM"/>
    <property type="match status" value="1"/>
</dbReference>
<evidence type="ECO:0000256" key="9">
    <source>
        <dbReference type="SAM" id="MobiDB-lite"/>
    </source>
</evidence>
<feature type="region of interest" description="Disordered" evidence="9">
    <location>
        <begin position="572"/>
        <end position="634"/>
    </location>
</feature>